<dbReference type="InterPro" id="IPR050155">
    <property type="entry name" value="HAD-like_hydrolase_sf"/>
</dbReference>
<reference evidence="1 2" key="1">
    <citation type="submission" date="2012-09" db="EMBL/GenBank/DDBJ databases">
        <title>Genome Sequence of alkane-degrading Bacterium Alcanivorax sp. 6-D-6.</title>
        <authorList>
            <person name="Lai Q."/>
            <person name="Shao Z."/>
        </authorList>
    </citation>
    <scope>NUCLEOTIDE SEQUENCE [LARGE SCALE GENOMIC DNA]</scope>
    <source>
        <strain evidence="1 2">6-D-6</strain>
    </source>
</reference>
<dbReference type="SUPFAM" id="SSF56784">
    <property type="entry name" value="HAD-like"/>
    <property type="match status" value="1"/>
</dbReference>
<dbReference type="Gene3D" id="1.10.150.240">
    <property type="entry name" value="Putative phosphatase, domain 2"/>
    <property type="match status" value="1"/>
</dbReference>
<organism evidence="1 2">
    <name type="scientific">Alcanivorax xiamenensis</name>
    <dbReference type="NCBI Taxonomy" id="1177156"/>
    <lineage>
        <taxon>Bacteria</taxon>
        <taxon>Pseudomonadati</taxon>
        <taxon>Pseudomonadota</taxon>
        <taxon>Gammaproteobacteria</taxon>
        <taxon>Oceanospirillales</taxon>
        <taxon>Alcanivoracaceae</taxon>
        <taxon>Alcanivorax</taxon>
    </lineage>
</organism>
<dbReference type="InterPro" id="IPR006439">
    <property type="entry name" value="HAD-SF_hydro_IA"/>
</dbReference>
<dbReference type="NCBIfam" id="TIGR01509">
    <property type="entry name" value="HAD-SF-IA-v3"/>
    <property type="match status" value="1"/>
</dbReference>
<evidence type="ECO:0000313" key="2">
    <source>
        <dbReference type="Proteomes" id="UP000771797"/>
    </source>
</evidence>
<accession>A0ABQ6YB53</accession>
<dbReference type="InterPro" id="IPR023214">
    <property type="entry name" value="HAD_sf"/>
</dbReference>
<dbReference type="Gene3D" id="3.40.50.1000">
    <property type="entry name" value="HAD superfamily/HAD-like"/>
    <property type="match status" value="1"/>
</dbReference>
<dbReference type="PANTHER" id="PTHR43434">
    <property type="entry name" value="PHOSPHOGLYCOLATE PHOSPHATASE"/>
    <property type="match status" value="1"/>
</dbReference>
<comment type="caution">
    <text evidence="1">The sequence shown here is derived from an EMBL/GenBank/DDBJ whole genome shotgun (WGS) entry which is preliminary data.</text>
</comment>
<keyword evidence="2" id="KW-1185">Reference proteome</keyword>
<dbReference type="GO" id="GO:0016787">
    <property type="term" value="F:hydrolase activity"/>
    <property type="evidence" value="ECO:0007669"/>
    <property type="project" value="UniProtKB-KW"/>
</dbReference>
<dbReference type="EMBL" id="AQPF01000006">
    <property type="protein sequence ID" value="KAF0806944.1"/>
    <property type="molecule type" value="Genomic_DNA"/>
</dbReference>
<dbReference type="PANTHER" id="PTHR43434:SF24">
    <property type="entry name" value="HYDROLASE-RELATED"/>
    <property type="match status" value="1"/>
</dbReference>
<protein>
    <submittedName>
        <fullName evidence="1">HAD superfamily hydrolase</fullName>
    </submittedName>
</protein>
<dbReference type="SFLD" id="SFLDG01129">
    <property type="entry name" value="C1.5:_HAD__Beta-PGM__Phosphata"/>
    <property type="match status" value="1"/>
</dbReference>
<name>A0ABQ6YB53_9GAMM</name>
<proteinExistence type="predicted"/>
<dbReference type="InterPro" id="IPR041492">
    <property type="entry name" value="HAD_2"/>
</dbReference>
<dbReference type="SFLD" id="SFLDG01135">
    <property type="entry name" value="C1.5.6:_HAD__Beta-PGM__Phospha"/>
    <property type="match status" value="1"/>
</dbReference>
<evidence type="ECO:0000313" key="1">
    <source>
        <dbReference type="EMBL" id="KAF0806944.1"/>
    </source>
</evidence>
<dbReference type="Proteomes" id="UP000771797">
    <property type="component" value="Unassembled WGS sequence"/>
</dbReference>
<keyword evidence="1" id="KW-0378">Hydrolase</keyword>
<dbReference type="RefSeq" id="WP_133492947.1">
    <property type="nucleotide sequence ID" value="NZ_AQPF01000006.1"/>
</dbReference>
<dbReference type="SFLD" id="SFLDS00003">
    <property type="entry name" value="Haloacid_Dehalogenase"/>
    <property type="match status" value="1"/>
</dbReference>
<sequence>MSYDLVIFDWDGTVMDSTARIVACMHGAARDLALPALEDEQVRGIIGLGLPEAILTLYPFLDEAMVSTMRDRYAHHFVLAERSPSVPYPGARDTLLALRERGMRLAVATGKSRKGLDRVWTNTGLGALFHASRCADESRSKPHPAMVLELLEELRVAPERALMVGDTTFDLDMAEAAGVDRVAVSYGAHTPERLRQRNPRAMIDALPQLLPLVGAGVITRGADVDGIESTTVPAAGQQ</sequence>
<dbReference type="Pfam" id="PF13419">
    <property type="entry name" value="HAD_2"/>
    <property type="match status" value="1"/>
</dbReference>
<dbReference type="InterPro" id="IPR023198">
    <property type="entry name" value="PGP-like_dom2"/>
</dbReference>
<dbReference type="NCBIfam" id="TIGR01549">
    <property type="entry name" value="HAD-SF-IA-v1"/>
    <property type="match status" value="1"/>
</dbReference>
<gene>
    <name evidence="1" type="ORF">A6D6_01309</name>
</gene>
<dbReference type="InterPro" id="IPR036412">
    <property type="entry name" value="HAD-like_sf"/>
</dbReference>